<dbReference type="Pfam" id="PF10397">
    <property type="entry name" value="ADSL_C"/>
    <property type="match status" value="1"/>
</dbReference>
<sequence length="482" mass="54167">MANYDKYETPLGTRYASKEMMTIFSARERASTWRQLWVWLAEAEKELGLDISDSAIDQMRKHITVSDESFGVARAYEEKFRHDVMAHVHAFGEEAPSAAGSIHLGATSCYVTDNADLIFQKRALDLILPKLAKVIQNLQAFALEYKDLPALGFTHYQPAQLITVGKRATQWIQEFVMDLEDIETVRDRLQFRGAQGTTGSQATFLELFNGDADKIKQLNQILCKKAGFPSAYPISTQTYTRKVDLRVANAVCALGATAQRVCADIRHLANLKEMEEPFEKNQIGSSAMAYKRNPMRCERIASLGRKLARLPANFTATFETQWFERTLDDSAIRRMDIPEMFLLADAILLTLDNVTNGLVIYPNVIKSRINQELPFMATESILMKLASHGVSRQDAHEEIRVLSHQASAVVKQEGGKNDLLERIKKAEFFKPVWNDIDSLVDPALFIGNCPKIVEDYCNGEIEERLAKYKASLSGAATAQISL</sequence>
<dbReference type="InterPro" id="IPR000362">
    <property type="entry name" value="Fumarate_lyase_fam"/>
</dbReference>
<evidence type="ECO:0000256" key="5">
    <source>
        <dbReference type="ARBA" id="ARBA00011668"/>
    </source>
</evidence>
<evidence type="ECO:0000313" key="14">
    <source>
        <dbReference type="EMBL" id="KAK3375303.1"/>
    </source>
</evidence>
<accession>A0AAE0KEL6</accession>
<dbReference type="InterPro" id="IPR022761">
    <property type="entry name" value="Fumarate_lyase_N"/>
</dbReference>
<comment type="catalytic activity">
    <reaction evidence="11 12">
        <text>N(6)-(1,2-dicarboxyethyl)-AMP = fumarate + AMP</text>
        <dbReference type="Rhea" id="RHEA:16853"/>
        <dbReference type="ChEBI" id="CHEBI:29806"/>
        <dbReference type="ChEBI" id="CHEBI:57567"/>
        <dbReference type="ChEBI" id="CHEBI:456215"/>
        <dbReference type="EC" id="4.3.2.2"/>
    </reaction>
</comment>
<dbReference type="InterPro" id="IPR008948">
    <property type="entry name" value="L-Aspartase-like"/>
</dbReference>
<dbReference type="FunFam" id="1.10.40.30:FF:000005">
    <property type="entry name" value="Adenylosuccinate lyase"/>
    <property type="match status" value="1"/>
</dbReference>
<dbReference type="PANTHER" id="PTHR43172">
    <property type="entry name" value="ADENYLOSUCCINATE LYASE"/>
    <property type="match status" value="1"/>
</dbReference>
<evidence type="ECO:0000256" key="12">
    <source>
        <dbReference type="RuleBase" id="RU361172"/>
    </source>
</evidence>
<comment type="catalytic activity">
    <reaction evidence="1 12">
        <text>(2S)-2-[5-amino-1-(5-phospho-beta-D-ribosyl)imidazole-4-carboxamido]succinate = 5-amino-1-(5-phospho-beta-D-ribosyl)imidazole-4-carboxamide + fumarate</text>
        <dbReference type="Rhea" id="RHEA:23920"/>
        <dbReference type="ChEBI" id="CHEBI:29806"/>
        <dbReference type="ChEBI" id="CHEBI:58443"/>
        <dbReference type="ChEBI" id="CHEBI:58475"/>
        <dbReference type="EC" id="4.3.2.2"/>
    </reaction>
</comment>
<evidence type="ECO:0000256" key="4">
    <source>
        <dbReference type="ARBA" id="ARBA00008273"/>
    </source>
</evidence>
<proteinExistence type="inferred from homology"/>
<keyword evidence="15" id="KW-1185">Reference proteome</keyword>
<dbReference type="Gene3D" id="1.10.275.60">
    <property type="match status" value="1"/>
</dbReference>
<keyword evidence="9 12" id="KW-0456">Lyase</keyword>
<dbReference type="AlphaFoldDB" id="A0AAE0KEL6"/>
<dbReference type="PROSITE" id="PS00163">
    <property type="entry name" value="FUMARATE_LYASES"/>
    <property type="match status" value="1"/>
</dbReference>
<dbReference type="Gene3D" id="1.10.40.30">
    <property type="entry name" value="Fumarase/aspartase (C-terminal domain)"/>
    <property type="match status" value="1"/>
</dbReference>
<evidence type="ECO:0000256" key="9">
    <source>
        <dbReference type="ARBA" id="ARBA00023239"/>
    </source>
</evidence>
<reference evidence="14" key="1">
    <citation type="journal article" date="2023" name="Mol. Phylogenet. Evol.">
        <title>Genome-scale phylogeny and comparative genomics of the fungal order Sordariales.</title>
        <authorList>
            <person name="Hensen N."/>
            <person name="Bonometti L."/>
            <person name="Westerberg I."/>
            <person name="Brannstrom I.O."/>
            <person name="Guillou S."/>
            <person name="Cros-Aarteil S."/>
            <person name="Calhoun S."/>
            <person name="Haridas S."/>
            <person name="Kuo A."/>
            <person name="Mondo S."/>
            <person name="Pangilinan J."/>
            <person name="Riley R."/>
            <person name="LaButti K."/>
            <person name="Andreopoulos B."/>
            <person name="Lipzen A."/>
            <person name="Chen C."/>
            <person name="Yan M."/>
            <person name="Daum C."/>
            <person name="Ng V."/>
            <person name="Clum A."/>
            <person name="Steindorff A."/>
            <person name="Ohm R.A."/>
            <person name="Martin F."/>
            <person name="Silar P."/>
            <person name="Natvig D.O."/>
            <person name="Lalanne C."/>
            <person name="Gautier V."/>
            <person name="Ament-Velasquez S.L."/>
            <person name="Kruys A."/>
            <person name="Hutchinson M.I."/>
            <person name="Powell A.J."/>
            <person name="Barry K."/>
            <person name="Miller A.N."/>
            <person name="Grigoriev I.V."/>
            <person name="Debuchy R."/>
            <person name="Gladieux P."/>
            <person name="Hiltunen Thoren M."/>
            <person name="Johannesson H."/>
        </authorList>
    </citation>
    <scope>NUCLEOTIDE SEQUENCE</scope>
    <source>
        <strain evidence="14">CBS 232.78</strain>
    </source>
</reference>
<feature type="domain" description="Adenylosuccinate lyase C-terminal" evidence="13">
    <location>
        <begin position="373"/>
        <end position="457"/>
    </location>
</feature>
<evidence type="ECO:0000256" key="7">
    <source>
        <dbReference type="ARBA" id="ARBA00017058"/>
    </source>
</evidence>
<evidence type="ECO:0000256" key="11">
    <source>
        <dbReference type="ARBA" id="ARBA00047513"/>
    </source>
</evidence>
<evidence type="ECO:0000256" key="1">
    <source>
        <dbReference type="ARBA" id="ARBA00000598"/>
    </source>
</evidence>
<dbReference type="SUPFAM" id="SSF48557">
    <property type="entry name" value="L-aspartase-like"/>
    <property type="match status" value="1"/>
</dbReference>
<gene>
    <name evidence="14" type="ORF">B0H63DRAFT_482530</name>
</gene>
<dbReference type="Gene3D" id="1.20.200.10">
    <property type="entry name" value="Fumarase/aspartase (Central domain)"/>
    <property type="match status" value="1"/>
</dbReference>
<evidence type="ECO:0000256" key="6">
    <source>
        <dbReference type="ARBA" id="ARBA00012339"/>
    </source>
</evidence>
<comment type="similarity">
    <text evidence="4 12">Belongs to the lyase 1 family. Adenylosuccinate lyase subfamily.</text>
</comment>
<comment type="subunit">
    <text evidence="5">Homotetramer. Residues from neighboring subunits contribute catalytic and substrate-binding residues to each active site.</text>
</comment>
<evidence type="ECO:0000259" key="13">
    <source>
        <dbReference type="SMART" id="SM00998"/>
    </source>
</evidence>
<evidence type="ECO:0000256" key="2">
    <source>
        <dbReference type="ARBA" id="ARBA00004706"/>
    </source>
</evidence>
<dbReference type="GO" id="GO:0070626">
    <property type="term" value="F:(S)-2-(5-amino-1-(5-phospho-D-ribosyl)imidazole-4-carboxamido) succinate lyase (fumarate-forming) activity"/>
    <property type="evidence" value="ECO:0007669"/>
    <property type="project" value="TreeGrafter"/>
</dbReference>
<dbReference type="GO" id="GO:0005829">
    <property type="term" value="C:cytosol"/>
    <property type="evidence" value="ECO:0007669"/>
    <property type="project" value="TreeGrafter"/>
</dbReference>
<dbReference type="Proteomes" id="UP001285441">
    <property type="component" value="Unassembled WGS sequence"/>
</dbReference>
<dbReference type="EC" id="4.3.2.2" evidence="6 12"/>
<evidence type="ECO:0000256" key="10">
    <source>
        <dbReference type="ARBA" id="ARBA00030717"/>
    </source>
</evidence>
<dbReference type="SMART" id="SM00998">
    <property type="entry name" value="ADSL_C"/>
    <property type="match status" value="1"/>
</dbReference>
<keyword evidence="8 12" id="KW-0658">Purine biosynthesis</keyword>
<dbReference type="EMBL" id="JAULSW010000007">
    <property type="protein sequence ID" value="KAK3375303.1"/>
    <property type="molecule type" value="Genomic_DNA"/>
</dbReference>
<reference evidence="14" key="2">
    <citation type="submission" date="2023-06" db="EMBL/GenBank/DDBJ databases">
        <authorList>
            <consortium name="Lawrence Berkeley National Laboratory"/>
            <person name="Haridas S."/>
            <person name="Hensen N."/>
            <person name="Bonometti L."/>
            <person name="Westerberg I."/>
            <person name="Brannstrom I.O."/>
            <person name="Guillou S."/>
            <person name="Cros-Aarteil S."/>
            <person name="Calhoun S."/>
            <person name="Kuo A."/>
            <person name="Mondo S."/>
            <person name="Pangilinan J."/>
            <person name="Riley R."/>
            <person name="LaButti K."/>
            <person name="Andreopoulos B."/>
            <person name="Lipzen A."/>
            <person name="Chen C."/>
            <person name="Yanf M."/>
            <person name="Daum C."/>
            <person name="Ng V."/>
            <person name="Clum A."/>
            <person name="Steindorff A."/>
            <person name="Ohm R."/>
            <person name="Martin F."/>
            <person name="Silar P."/>
            <person name="Natvig D."/>
            <person name="Lalanne C."/>
            <person name="Gautier V."/>
            <person name="Ament-velasquez S.L."/>
            <person name="Kruys A."/>
            <person name="Hutchinson M.I."/>
            <person name="Powell A.J."/>
            <person name="Barry K."/>
            <person name="Miller A.N."/>
            <person name="Grigoriev I.V."/>
            <person name="Debuchy R."/>
            <person name="Gladieux P."/>
            <person name="Thoren M.H."/>
            <person name="Johannesson H."/>
        </authorList>
    </citation>
    <scope>NUCLEOTIDE SEQUENCE</scope>
    <source>
        <strain evidence="14">CBS 232.78</strain>
    </source>
</reference>
<protein>
    <recommendedName>
        <fullName evidence="7 12">Adenylosuccinate lyase</fullName>
        <shortName evidence="12">ASL</shortName>
        <ecNumber evidence="6 12">4.3.2.2</ecNumber>
    </recommendedName>
    <alternativeName>
        <fullName evidence="10 12">Adenylosuccinase</fullName>
    </alternativeName>
</protein>
<comment type="pathway">
    <text evidence="3 12">Purine metabolism; AMP biosynthesis via de novo pathway; AMP from IMP: step 2/2.</text>
</comment>
<comment type="caution">
    <text evidence="14">The sequence shown here is derived from an EMBL/GenBank/DDBJ whole genome shotgun (WGS) entry which is preliminary data.</text>
</comment>
<evidence type="ECO:0000313" key="15">
    <source>
        <dbReference type="Proteomes" id="UP001285441"/>
    </source>
</evidence>
<organism evidence="14 15">
    <name type="scientific">Podospora didyma</name>
    <dbReference type="NCBI Taxonomy" id="330526"/>
    <lineage>
        <taxon>Eukaryota</taxon>
        <taxon>Fungi</taxon>
        <taxon>Dikarya</taxon>
        <taxon>Ascomycota</taxon>
        <taxon>Pezizomycotina</taxon>
        <taxon>Sordariomycetes</taxon>
        <taxon>Sordariomycetidae</taxon>
        <taxon>Sordariales</taxon>
        <taxon>Podosporaceae</taxon>
        <taxon>Podospora</taxon>
    </lineage>
</organism>
<dbReference type="PANTHER" id="PTHR43172:SF1">
    <property type="entry name" value="ADENYLOSUCCINATE LYASE"/>
    <property type="match status" value="1"/>
</dbReference>
<evidence type="ECO:0000256" key="3">
    <source>
        <dbReference type="ARBA" id="ARBA00004734"/>
    </source>
</evidence>
<evidence type="ECO:0000256" key="8">
    <source>
        <dbReference type="ARBA" id="ARBA00022755"/>
    </source>
</evidence>
<dbReference type="InterPro" id="IPR019468">
    <property type="entry name" value="AdenyloSucc_lyase_C"/>
</dbReference>
<dbReference type="FunFam" id="1.10.275.60:FF:000001">
    <property type="entry name" value="Adenylosuccinate lyase"/>
    <property type="match status" value="1"/>
</dbReference>
<dbReference type="Pfam" id="PF00206">
    <property type="entry name" value="Lyase_1"/>
    <property type="match status" value="1"/>
</dbReference>
<dbReference type="GO" id="GO:0004018">
    <property type="term" value="F:N6-(1,2-dicarboxyethyl)AMP AMP-lyase (fumarate-forming) activity"/>
    <property type="evidence" value="ECO:0007669"/>
    <property type="project" value="InterPro"/>
</dbReference>
<dbReference type="InterPro" id="IPR004769">
    <property type="entry name" value="Pur_lyase"/>
</dbReference>
<dbReference type="PRINTS" id="PR00149">
    <property type="entry name" value="FUMRATELYASE"/>
</dbReference>
<name>A0AAE0KEL6_9PEZI</name>
<dbReference type="CDD" id="cd03302">
    <property type="entry name" value="Adenylsuccinate_lyase_2"/>
    <property type="match status" value="1"/>
</dbReference>
<dbReference type="GO" id="GO:0044208">
    <property type="term" value="P:'de novo' AMP biosynthetic process"/>
    <property type="evidence" value="ECO:0007669"/>
    <property type="project" value="TreeGrafter"/>
</dbReference>
<dbReference type="InterPro" id="IPR020557">
    <property type="entry name" value="Fumarate_lyase_CS"/>
</dbReference>
<comment type="pathway">
    <text evidence="2 12">Purine metabolism; IMP biosynthesis via de novo pathway; 5-amino-1-(5-phospho-D-ribosyl)imidazole-4-carboxamide from 5-amino-1-(5-phospho-D-ribosyl)imidazole-4-carboxylate: step 2/2.</text>
</comment>
<dbReference type="NCBIfam" id="TIGR00928">
    <property type="entry name" value="purB"/>
    <property type="match status" value="1"/>
</dbReference>